<evidence type="ECO:0000256" key="1">
    <source>
        <dbReference type="ARBA" id="ARBA00007068"/>
    </source>
</evidence>
<dbReference type="PANTHER" id="PTHR36512">
    <property type="entry name" value="D-AMINOPEPTIDASE"/>
    <property type="match status" value="1"/>
</dbReference>
<sequence>MARPGTRNLITDIDGISVGQAEDARIGTGVTVIVPDCPVLSAICVAGGGPGTRESDLLSAGRLVSDSVDAICLSGGSAFGLAAADGVMAGLKAQGRGFTLVPRPGVPPTPIVPAAILYDLANGGDKDWGDTAPYAGLGRKAFDSAGKSFNLGKAGAAFGARAGLAPGGTGSASIVTKDGLTVGALAAVNSFGSVRMPGSEAFWAWPFEIAGEFGGARPEAGFAFDPEDWGAAKANPSPRENTTLACIALDAVVTHDEIQRIAQMALSGMARAIRPVFAPTDGDVIFVISTQKREAEGSRAMAIARLGELAAGTLARAIARGVYEAERQEGRP</sequence>
<dbReference type="Gene3D" id="3.60.70.12">
    <property type="entry name" value="L-amino peptidase D-ALA esterase/amidase"/>
    <property type="match status" value="1"/>
</dbReference>
<reference evidence="2 3" key="1">
    <citation type="submission" date="2013-04" db="EMBL/GenBank/DDBJ databases">
        <title>Hyphomonas hirschiana VP5 Genome Sequencing.</title>
        <authorList>
            <person name="Lai Q."/>
            <person name="Shao Z."/>
        </authorList>
    </citation>
    <scope>NUCLEOTIDE SEQUENCE [LARGE SCALE GENOMIC DNA]</scope>
    <source>
        <strain evidence="2 3">VP5</strain>
    </source>
</reference>
<dbReference type="AlphaFoldDB" id="A0A059FHB0"/>
<dbReference type="Proteomes" id="UP000025061">
    <property type="component" value="Unassembled WGS sequence"/>
</dbReference>
<dbReference type="InterPro" id="IPR005321">
    <property type="entry name" value="Peptidase_S58_DmpA"/>
</dbReference>
<dbReference type="InterPro" id="IPR016117">
    <property type="entry name" value="ArgJ-like_dom_sf"/>
</dbReference>
<comment type="similarity">
    <text evidence="1">Belongs to the peptidase S58 family.</text>
</comment>
<dbReference type="GO" id="GO:0004177">
    <property type="term" value="F:aminopeptidase activity"/>
    <property type="evidence" value="ECO:0007669"/>
    <property type="project" value="TreeGrafter"/>
</dbReference>
<name>A0A059FHB0_9PROT</name>
<proteinExistence type="inferred from homology"/>
<dbReference type="SUPFAM" id="SSF56266">
    <property type="entry name" value="DmpA/ArgJ-like"/>
    <property type="match status" value="1"/>
</dbReference>
<protein>
    <submittedName>
        <fullName evidence="2">T4 family peptidase</fullName>
    </submittedName>
</protein>
<accession>A0A059FHB0</accession>
<dbReference type="PANTHER" id="PTHR36512:SF3">
    <property type="entry name" value="BLR5678 PROTEIN"/>
    <property type="match status" value="1"/>
</dbReference>
<gene>
    <name evidence="2" type="ORF">HHI_14005</name>
</gene>
<dbReference type="EMBL" id="ARYI01000013">
    <property type="protein sequence ID" value="KCZ89931.1"/>
    <property type="molecule type" value="Genomic_DNA"/>
</dbReference>
<evidence type="ECO:0000313" key="2">
    <source>
        <dbReference type="EMBL" id="KCZ89931.1"/>
    </source>
</evidence>
<dbReference type="CDD" id="cd02252">
    <property type="entry name" value="nylC_like"/>
    <property type="match status" value="1"/>
</dbReference>
<keyword evidence="3" id="KW-1185">Reference proteome</keyword>
<comment type="caution">
    <text evidence="2">The sequence shown here is derived from an EMBL/GenBank/DDBJ whole genome shotgun (WGS) entry which is preliminary data.</text>
</comment>
<evidence type="ECO:0000313" key="3">
    <source>
        <dbReference type="Proteomes" id="UP000025061"/>
    </source>
</evidence>
<organism evidence="2 3">
    <name type="scientific">Hyphomonas hirschiana VP5</name>
    <dbReference type="NCBI Taxonomy" id="1280951"/>
    <lineage>
        <taxon>Bacteria</taxon>
        <taxon>Pseudomonadati</taxon>
        <taxon>Pseudomonadota</taxon>
        <taxon>Alphaproteobacteria</taxon>
        <taxon>Hyphomonadales</taxon>
        <taxon>Hyphomonadaceae</taxon>
        <taxon>Hyphomonas</taxon>
    </lineage>
</organism>
<dbReference type="PATRIC" id="fig|1280951.3.peg.2821"/>
<dbReference type="OrthoDB" id="9808347at2"/>
<dbReference type="Pfam" id="PF03576">
    <property type="entry name" value="Peptidase_S58"/>
    <property type="match status" value="1"/>
</dbReference>
<dbReference type="RefSeq" id="WP_011648118.1">
    <property type="nucleotide sequence ID" value="NZ_ARYI01000013.1"/>
</dbReference>